<dbReference type="EMBL" id="KZ825020">
    <property type="protein sequence ID" value="RAH64163.1"/>
    <property type="molecule type" value="Genomic_DNA"/>
</dbReference>
<protein>
    <submittedName>
        <fullName evidence="1">Uncharacterized protein</fullName>
    </submittedName>
</protein>
<evidence type="ECO:0000313" key="1">
    <source>
        <dbReference type="EMBL" id="RAH64163.1"/>
    </source>
</evidence>
<gene>
    <name evidence="1" type="ORF">BO66DRAFT_247660</name>
</gene>
<evidence type="ECO:0000313" key="2">
    <source>
        <dbReference type="Proteomes" id="UP000249661"/>
    </source>
</evidence>
<reference evidence="1" key="1">
    <citation type="submission" date="2018-02" db="EMBL/GenBank/DDBJ databases">
        <title>The genomes of Aspergillus section Nigri reveals drivers in fungal speciation.</title>
        <authorList>
            <consortium name="DOE Joint Genome Institute"/>
            <person name="Vesth T.C."/>
            <person name="Nybo J."/>
            <person name="Theobald S."/>
            <person name="Brandl J."/>
            <person name="Frisvad J.C."/>
            <person name="Nielsen K.F."/>
            <person name="Lyhne E.K."/>
            <person name="Kogle M.E."/>
            <person name="Kuo A."/>
            <person name="Riley R."/>
            <person name="Clum A."/>
            <person name="Nolan M."/>
            <person name="Lipzen A."/>
            <person name="Salamov A."/>
            <person name="Henrissat B."/>
            <person name="Wiebenga A."/>
            <person name="De vries R.P."/>
            <person name="Grigoriev I.V."/>
            <person name="Mortensen U.H."/>
            <person name="Andersen M.R."/>
            <person name="Baker S.E."/>
        </authorList>
    </citation>
    <scope>NUCLEOTIDE SEQUENCE</scope>
    <source>
        <strain evidence="1">CBS 121060</strain>
    </source>
</reference>
<accession>A0ACD1GSA5</accession>
<organism evidence="1 2">
    <name type="scientific">Aspergillus aculeatinus CBS 121060</name>
    <dbReference type="NCBI Taxonomy" id="1448322"/>
    <lineage>
        <taxon>Eukaryota</taxon>
        <taxon>Fungi</taxon>
        <taxon>Dikarya</taxon>
        <taxon>Ascomycota</taxon>
        <taxon>Pezizomycotina</taxon>
        <taxon>Eurotiomycetes</taxon>
        <taxon>Eurotiomycetidae</taxon>
        <taxon>Eurotiales</taxon>
        <taxon>Aspergillaceae</taxon>
        <taxon>Aspergillus</taxon>
        <taxon>Aspergillus subgen. Circumdati</taxon>
    </lineage>
</organism>
<sequence length="117" mass="13428">MWQSVYLHVFTLEGCDSDDVHQCRQKMTCSCVTGMPGRCMQWFKARFSKRKLHPTGLPCCLRPNPLVPYEATTITIHPSIRDSSINSKRRFLFSLDHCHNSARHLTDPAGFHCLAHI</sequence>
<name>A0ACD1GSA5_9EURO</name>
<keyword evidence="2" id="KW-1185">Reference proteome</keyword>
<dbReference type="Proteomes" id="UP000249661">
    <property type="component" value="Unassembled WGS sequence"/>
</dbReference>
<proteinExistence type="predicted"/>